<dbReference type="Gene3D" id="2.60.40.420">
    <property type="entry name" value="Cupredoxins - blue copper proteins"/>
    <property type="match status" value="3"/>
</dbReference>
<name>A0ABN7SWK8_OIKDI</name>
<dbReference type="InterPro" id="IPR011706">
    <property type="entry name" value="Cu-oxidase_C"/>
</dbReference>
<dbReference type="Pfam" id="PF07732">
    <property type="entry name" value="Cu-oxidase_3"/>
    <property type="match status" value="1"/>
</dbReference>
<dbReference type="EMBL" id="OU015567">
    <property type="protein sequence ID" value="CAG5109708.1"/>
    <property type="molecule type" value="Genomic_DNA"/>
</dbReference>
<dbReference type="Proteomes" id="UP001158576">
    <property type="component" value="Chromosome 2"/>
</dbReference>
<keyword evidence="5" id="KW-0186">Copper</keyword>
<accession>A0ABN7SWK8</accession>
<evidence type="ECO:0000313" key="10">
    <source>
        <dbReference type="Proteomes" id="UP001158576"/>
    </source>
</evidence>
<feature type="domain" description="Plastocyanin-like" evidence="8">
    <location>
        <begin position="3"/>
        <end position="73"/>
    </location>
</feature>
<keyword evidence="6" id="KW-0472">Membrane</keyword>
<keyword evidence="10" id="KW-1185">Reference proteome</keyword>
<dbReference type="SUPFAM" id="SSF49503">
    <property type="entry name" value="Cupredoxins"/>
    <property type="match status" value="2"/>
</dbReference>
<dbReference type="InterPro" id="IPR002355">
    <property type="entry name" value="Cu_oxidase_Cu_BS"/>
</dbReference>
<dbReference type="InterPro" id="IPR008972">
    <property type="entry name" value="Cupredoxin"/>
</dbReference>
<dbReference type="InterPro" id="IPR033138">
    <property type="entry name" value="Cu_oxidase_CS"/>
</dbReference>
<keyword evidence="6" id="KW-0812">Transmembrane</keyword>
<keyword evidence="3" id="KW-0479">Metal-binding</keyword>
<dbReference type="PANTHER" id="PTHR11709">
    <property type="entry name" value="MULTI-COPPER OXIDASE"/>
    <property type="match status" value="1"/>
</dbReference>
<evidence type="ECO:0000256" key="5">
    <source>
        <dbReference type="ARBA" id="ARBA00023008"/>
    </source>
</evidence>
<evidence type="ECO:0000256" key="3">
    <source>
        <dbReference type="ARBA" id="ARBA00022723"/>
    </source>
</evidence>
<dbReference type="PANTHER" id="PTHR11709:SF394">
    <property type="entry name" value="FI03373P-RELATED"/>
    <property type="match status" value="1"/>
</dbReference>
<gene>
    <name evidence="9" type="ORF">OKIOD_LOCUS12977</name>
</gene>
<feature type="transmembrane region" description="Helical" evidence="6">
    <location>
        <begin position="583"/>
        <end position="603"/>
    </location>
</feature>
<keyword evidence="6" id="KW-1133">Transmembrane helix</keyword>
<organism evidence="9 10">
    <name type="scientific">Oikopleura dioica</name>
    <name type="common">Tunicate</name>
    <dbReference type="NCBI Taxonomy" id="34765"/>
    <lineage>
        <taxon>Eukaryota</taxon>
        <taxon>Metazoa</taxon>
        <taxon>Chordata</taxon>
        <taxon>Tunicata</taxon>
        <taxon>Appendicularia</taxon>
        <taxon>Copelata</taxon>
        <taxon>Oikopleuridae</taxon>
        <taxon>Oikopleura</taxon>
    </lineage>
</organism>
<dbReference type="EC" id="1.16.3.1" evidence="2"/>
<feature type="domain" description="Plastocyanin-like" evidence="7">
    <location>
        <begin position="400"/>
        <end position="549"/>
    </location>
</feature>
<protein>
    <recommendedName>
        <fullName evidence="2">ferroxidase</fullName>
        <ecNumber evidence="2">1.16.3.1</ecNumber>
    </recommendedName>
</protein>
<dbReference type="Pfam" id="PF07731">
    <property type="entry name" value="Cu-oxidase_2"/>
    <property type="match status" value="1"/>
</dbReference>
<sequence length="606" mass="69151">MHEESFSLHWHGLHQVDNYWNDGAAMFSQCPVHAHNSFTYVMRAENSGTHWYHSHYGIQRADGLHGAFIILDEDEKAEEVSWMPLVLTDWWNTDSTHLAASDPYRYGNTNGKRFTGAGTKHCRTDDKPFMTGVKMSSLCVDSIVANGRGQFRVVDSDDQFNKNKFQFSVLEEHRVSKTTKKIQLKTIHAGFEQPIFIRARGARRLILTALDGRRVLPEEGDGIFMGVGETVNIEVEFPLEEDRLELIAEIMFEGIGKSSTPTKQPFVKISILRDGLVKEFQVEKQLVPSYPDAVDITESDVDSENETVEKLFLNCPSEKIGDIKCKTVVDFRRDLKFESRFAHPPPSISEQPDRVIELNMNFAIGAAINGIEFKYPETPFFDGVIDSKLTKCSEQALTSDGGHCTNILEVKKGELIEFRVTAAEHPENKIKRWQRTYHAIHLHGYEFIVTDIGFGSTNKTTGFIDDLHPAIHCKDDHLKCNRAHFDEKLFKKLRSTRDDHIAKNTVVVPSMGYVVFRLRADNPGVWPFHCHQLFHNYEGMAVAFFVKDEEENKPFSYLPKNMPRCHDYHPKDIAIKEVSINQMTSSGISAIFSIFLLLIIFAFQNE</sequence>
<reference evidence="9 10" key="1">
    <citation type="submission" date="2021-04" db="EMBL/GenBank/DDBJ databases">
        <authorList>
            <person name="Bliznina A."/>
        </authorList>
    </citation>
    <scope>NUCLEOTIDE SEQUENCE [LARGE SCALE GENOMIC DNA]</scope>
</reference>
<comment type="similarity">
    <text evidence="1">Belongs to the multicopper oxidase family.</text>
</comment>
<evidence type="ECO:0000313" key="9">
    <source>
        <dbReference type="EMBL" id="CAG5109708.1"/>
    </source>
</evidence>
<evidence type="ECO:0000259" key="7">
    <source>
        <dbReference type="Pfam" id="PF07731"/>
    </source>
</evidence>
<evidence type="ECO:0000256" key="4">
    <source>
        <dbReference type="ARBA" id="ARBA00023002"/>
    </source>
</evidence>
<dbReference type="InterPro" id="IPR045087">
    <property type="entry name" value="Cu-oxidase_fam"/>
</dbReference>
<dbReference type="PROSITE" id="PS00080">
    <property type="entry name" value="MULTICOPPER_OXIDASE2"/>
    <property type="match status" value="1"/>
</dbReference>
<evidence type="ECO:0000256" key="2">
    <source>
        <dbReference type="ARBA" id="ARBA00013107"/>
    </source>
</evidence>
<evidence type="ECO:0000256" key="1">
    <source>
        <dbReference type="ARBA" id="ARBA00010609"/>
    </source>
</evidence>
<dbReference type="InterPro" id="IPR011707">
    <property type="entry name" value="Cu-oxidase-like_N"/>
</dbReference>
<evidence type="ECO:0000259" key="8">
    <source>
        <dbReference type="Pfam" id="PF07732"/>
    </source>
</evidence>
<evidence type="ECO:0000256" key="6">
    <source>
        <dbReference type="SAM" id="Phobius"/>
    </source>
</evidence>
<dbReference type="PROSITE" id="PS00079">
    <property type="entry name" value="MULTICOPPER_OXIDASE1"/>
    <property type="match status" value="1"/>
</dbReference>
<proteinExistence type="inferred from homology"/>
<keyword evidence="4" id="KW-0560">Oxidoreductase</keyword>